<comment type="caution">
    <text evidence="8">The sequence shown here is derived from an EMBL/GenBank/DDBJ whole genome shotgun (WGS) entry which is preliminary data.</text>
</comment>
<accession>A0A1F7U7W6</accession>
<sequence length="572" mass="60256">MLSKKKIVTLAVVGVIIATIAYFSINRGKVTYTTEAVSRGAVVEKVSVTGSIAAMTKINLQPEAGGKVVKIFVKEGDEVRAGDKLIQIDAREAASAVAAQQAAVDSAAARLNQLLAGATAEELHVSQTAVDTAQAQLDAALGTKSDAATSLENALANQVNVMARAAAALQSKIDSFVIDYDQAAYVAGDAFNRLLGSFFNSSDYLSFACTNSQFQTDAESTRVAARAAVARLRDKVTAVKANVTESAVEAAYVGVMAELRIVNDHANAGAAALNYSANLTSSTLATYQLNANTAQTNMNTAMQELTTDQTGLDLQRKTNATDLTNAEIAVSNARAALANATNAVETAKRALAQAQANLDLKKAGVRPEEIAAQQATVNAQKATLESLQTALAKRTVTASIDAVVAQVPVELGETVTASQVVAVLNTQGKFEIVANVSEIDIAKVKVDDKVDITLDAFQGGERWQGHVVSIQPAEKVVEGVVFYETKIVFDQEDERLRPGMTANLEIESGRVENALRASIRAVKDKAGQKSVQILVDGKPQDRQIKTGLENTDYVEVLSGLAEGELVITGTGK</sequence>
<dbReference type="NCBIfam" id="TIGR01730">
    <property type="entry name" value="RND_mfp"/>
    <property type="match status" value="1"/>
</dbReference>
<dbReference type="GO" id="GO:0030313">
    <property type="term" value="C:cell envelope"/>
    <property type="evidence" value="ECO:0007669"/>
    <property type="project" value="UniProtKB-SubCell"/>
</dbReference>
<dbReference type="Gene3D" id="1.10.287.470">
    <property type="entry name" value="Helix hairpin bin"/>
    <property type="match status" value="1"/>
</dbReference>
<reference evidence="8 9" key="1">
    <citation type="journal article" date="2016" name="Nat. Commun.">
        <title>Thousands of microbial genomes shed light on interconnected biogeochemical processes in an aquifer system.</title>
        <authorList>
            <person name="Anantharaman K."/>
            <person name="Brown C.T."/>
            <person name="Hug L.A."/>
            <person name="Sharon I."/>
            <person name="Castelle C.J."/>
            <person name="Probst A.J."/>
            <person name="Thomas B.C."/>
            <person name="Singh A."/>
            <person name="Wilkins M.J."/>
            <person name="Karaoz U."/>
            <person name="Brodie E.L."/>
            <person name="Williams K.H."/>
            <person name="Hubbard S.S."/>
            <person name="Banfield J.F."/>
        </authorList>
    </citation>
    <scope>NUCLEOTIDE SEQUENCE [LARGE SCALE GENOMIC DNA]</scope>
</reference>
<dbReference type="InterPro" id="IPR058627">
    <property type="entry name" value="MdtA-like_C"/>
</dbReference>
<evidence type="ECO:0000256" key="3">
    <source>
        <dbReference type="ARBA" id="ARBA00023054"/>
    </source>
</evidence>
<dbReference type="InterPro" id="IPR050465">
    <property type="entry name" value="UPF0194_transport"/>
</dbReference>
<dbReference type="AlphaFoldDB" id="A0A1F7U7W6"/>
<dbReference type="PANTHER" id="PTHR32347">
    <property type="entry name" value="EFFLUX SYSTEM COMPONENT YKNX-RELATED"/>
    <property type="match status" value="1"/>
</dbReference>
<dbReference type="Gene3D" id="2.40.30.170">
    <property type="match status" value="1"/>
</dbReference>
<dbReference type="Proteomes" id="UP000177088">
    <property type="component" value="Unassembled WGS sequence"/>
</dbReference>
<evidence type="ECO:0000256" key="4">
    <source>
        <dbReference type="SAM" id="Coils"/>
    </source>
</evidence>
<protein>
    <recommendedName>
        <fullName evidence="10">Membrane fusion protein biotin-lipoyl like domain-containing protein</fullName>
    </recommendedName>
</protein>
<dbReference type="SUPFAM" id="SSF111369">
    <property type="entry name" value="HlyD-like secretion proteins"/>
    <property type="match status" value="2"/>
</dbReference>
<keyword evidence="5" id="KW-0472">Membrane</keyword>
<dbReference type="GO" id="GO:0016020">
    <property type="term" value="C:membrane"/>
    <property type="evidence" value="ECO:0007669"/>
    <property type="project" value="InterPro"/>
</dbReference>
<dbReference type="PANTHER" id="PTHR32347:SF23">
    <property type="entry name" value="BLL5650 PROTEIN"/>
    <property type="match status" value="1"/>
</dbReference>
<feature type="coiled-coil region" evidence="4">
    <location>
        <begin position="284"/>
        <end position="357"/>
    </location>
</feature>
<feature type="domain" description="YknX-like beta-barrel" evidence="7">
    <location>
        <begin position="431"/>
        <end position="506"/>
    </location>
</feature>
<name>A0A1F7U7W6_9BACT</name>
<dbReference type="Gene3D" id="2.40.420.20">
    <property type="match status" value="1"/>
</dbReference>
<feature type="domain" description="Multidrug resistance protein MdtA-like C-terminal permuted SH3" evidence="6">
    <location>
        <begin position="520"/>
        <end position="570"/>
    </location>
</feature>
<dbReference type="InterPro" id="IPR006143">
    <property type="entry name" value="RND_pump_MFP"/>
</dbReference>
<dbReference type="GO" id="GO:0022857">
    <property type="term" value="F:transmembrane transporter activity"/>
    <property type="evidence" value="ECO:0007669"/>
    <property type="project" value="InterPro"/>
</dbReference>
<evidence type="ECO:0000256" key="1">
    <source>
        <dbReference type="ARBA" id="ARBA00004196"/>
    </source>
</evidence>
<feature type="transmembrane region" description="Helical" evidence="5">
    <location>
        <begin position="7"/>
        <end position="25"/>
    </location>
</feature>
<evidence type="ECO:0000259" key="7">
    <source>
        <dbReference type="Pfam" id="PF25990"/>
    </source>
</evidence>
<dbReference type="InterPro" id="IPR058636">
    <property type="entry name" value="Beta-barrel_YknX"/>
</dbReference>
<evidence type="ECO:0000256" key="2">
    <source>
        <dbReference type="ARBA" id="ARBA00009477"/>
    </source>
</evidence>
<evidence type="ECO:0000313" key="8">
    <source>
        <dbReference type="EMBL" id="OGL73918.1"/>
    </source>
</evidence>
<proteinExistence type="inferred from homology"/>
<dbReference type="Pfam" id="PF25990">
    <property type="entry name" value="Beta-barrel_YknX"/>
    <property type="match status" value="1"/>
</dbReference>
<dbReference type="Pfam" id="PF25967">
    <property type="entry name" value="RND-MFP_C"/>
    <property type="match status" value="1"/>
</dbReference>
<evidence type="ECO:0000259" key="6">
    <source>
        <dbReference type="Pfam" id="PF25967"/>
    </source>
</evidence>
<evidence type="ECO:0008006" key="10">
    <source>
        <dbReference type="Google" id="ProtNLM"/>
    </source>
</evidence>
<keyword evidence="5" id="KW-1133">Transmembrane helix</keyword>
<evidence type="ECO:0000256" key="5">
    <source>
        <dbReference type="SAM" id="Phobius"/>
    </source>
</evidence>
<keyword evidence="3 4" id="KW-0175">Coiled coil</keyword>
<comment type="similarity">
    <text evidence="2">Belongs to the membrane fusion protein (MFP) (TC 8.A.1) family.</text>
</comment>
<organism evidence="8 9">
    <name type="scientific">Candidatus Uhrbacteria bacterium RIFCSPHIGHO2_02_FULL_60_10</name>
    <dbReference type="NCBI Taxonomy" id="1802392"/>
    <lineage>
        <taxon>Bacteria</taxon>
        <taxon>Candidatus Uhriibacteriota</taxon>
    </lineage>
</organism>
<gene>
    <name evidence="8" type="ORF">A3C96_02500</name>
</gene>
<dbReference type="Gene3D" id="2.40.50.100">
    <property type="match status" value="1"/>
</dbReference>
<evidence type="ECO:0000313" key="9">
    <source>
        <dbReference type="Proteomes" id="UP000177088"/>
    </source>
</evidence>
<comment type="subcellular location">
    <subcellularLocation>
        <location evidence="1">Cell envelope</location>
    </subcellularLocation>
</comment>
<keyword evidence="5" id="KW-0812">Transmembrane</keyword>
<dbReference type="EMBL" id="MGEA01000042">
    <property type="protein sequence ID" value="OGL73918.1"/>
    <property type="molecule type" value="Genomic_DNA"/>
</dbReference>